<dbReference type="InterPro" id="IPR037165">
    <property type="entry name" value="AldOxase/xan_DH_Mopterin-bd_sf"/>
</dbReference>
<dbReference type="Pfam" id="PF20256">
    <property type="entry name" value="MoCoBD_2"/>
    <property type="match status" value="1"/>
</dbReference>
<protein>
    <submittedName>
        <fullName evidence="2">Aldehyde oxidase</fullName>
    </submittedName>
</protein>
<dbReference type="Pfam" id="PF01315">
    <property type="entry name" value="Ald_Xan_dh_C"/>
    <property type="match status" value="1"/>
</dbReference>
<dbReference type="InterPro" id="IPR008274">
    <property type="entry name" value="AldOxase/xan_DH_MoCoBD1"/>
</dbReference>
<dbReference type="InterPro" id="IPR036856">
    <property type="entry name" value="Ald_Oxase/Xan_DH_a/b_sf"/>
</dbReference>
<comment type="caution">
    <text evidence="2">The sequence shown here is derived from an EMBL/GenBank/DDBJ whole genome shotgun (WGS) entry which is preliminary data.</text>
</comment>
<proteinExistence type="predicted"/>
<evidence type="ECO:0000259" key="1">
    <source>
        <dbReference type="SMART" id="SM01008"/>
    </source>
</evidence>
<keyword evidence="3" id="KW-1185">Reference proteome</keyword>
<dbReference type="PANTHER" id="PTHR11908">
    <property type="entry name" value="XANTHINE DEHYDROGENASE"/>
    <property type="match status" value="1"/>
</dbReference>
<reference evidence="2 3" key="1">
    <citation type="submission" date="2018-01" db="EMBL/GenBank/DDBJ databases">
        <title>Draft genome sequence of Jiangella sp. GTF31.</title>
        <authorList>
            <person name="Sahin N."/>
            <person name="Ay H."/>
            <person name="Saygin H."/>
        </authorList>
    </citation>
    <scope>NUCLEOTIDE SEQUENCE [LARGE SCALE GENOMIC DNA]</scope>
    <source>
        <strain evidence="2 3">GTF31</strain>
    </source>
</reference>
<evidence type="ECO:0000313" key="3">
    <source>
        <dbReference type="Proteomes" id="UP000248764"/>
    </source>
</evidence>
<dbReference type="SMART" id="SM01008">
    <property type="entry name" value="Ald_Xan_dh_C"/>
    <property type="match status" value="1"/>
</dbReference>
<dbReference type="Gene3D" id="3.90.1170.50">
    <property type="entry name" value="Aldehyde oxidase/xanthine dehydrogenase, a/b hammerhead"/>
    <property type="match status" value="1"/>
</dbReference>
<dbReference type="EMBL" id="POTW01000128">
    <property type="protein sequence ID" value="PZF79597.1"/>
    <property type="molecule type" value="Genomic_DNA"/>
</dbReference>
<organism evidence="2 3">
    <name type="scientific">Jiangella anatolica</name>
    <dbReference type="NCBI Taxonomy" id="2670374"/>
    <lineage>
        <taxon>Bacteria</taxon>
        <taxon>Bacillati</taxon>
        <taxon>Actinomycetota</taxon>
        <taxon>Actinomycetes</taxon>
        <taxon>Jiangellales</taxon>
        <taxon>Jiangellaceae</taxon>
        <taxon>Jiangella</taxon>
    </lineage>
</organism>
<dbReference type="InterPro" id="IPR046867">
    <property type="entry name" value="AldOxase/xan_DH_MoCoBD2"/>
</dbReference>
<sequence length="757" mass="79889">MGERVVGRSVRRPDLIEKVTGAAEYCVDVTMPGMAHAKVVRSDRAHARITAIDVADALAAPGVVAVVTAADIATLHARFGHIIADHWILAPDKVRYYGEPVAVVVAETVAAAADAVELVRVSYADLPSAMDVDAALADGAPLVHEESYDATGDESFQNLSHVDESATAALSNVAHEVTIGWGDVDAAFAEAAVVVENTVHFPMLYAYAMEPYNAVASFHDGALTVVSTAQHPYMVRDDLARVFGLPLSKVRVTSPYLGGGYGSKSYTKVEPLASVASWVSGRPVKLTLTVEEAIYTTRVDSARIRVKSGFAADGAILAREFDIVMDSGAYADNSPLVMAKAVNRCFGPYRVPNLRAHGVSVYTNTSPASSYRGFGAPQGNLAGETNLDQAAERLGLSGADIRRRNLVRKGEEILPGKRGIDADLPADLEMVVESLERDRKDVPYYGVGFGCSASDAGAYPISTAQVRIQIDGSVLVLSGSTEMGQGSRSLLAQVAAEELGVDLSVVTVVQSDTSVTPYERTTGASRTTTLVGLALQRACADARSRLRDMAAELFSCPVDDVRDLPGAVAGPDGREVDFGAVVRQWFGGSAGEVTGVGLLRRDGATQQMPPFWEVGMVGVAVQIDPETGVVAVDQLVTVADVGFAINPRAVEGQDLGAATQGLGAALHEELVYDGPQLANANVVDYRVPRVTDLPRKIDLMIAERRDGVGPYGAKGAGEGTLNPIGGAVAAAVARATGRWPDRLPLTPERVWRLISTD</sequence>
<gene>
    <name evidence="2" type="ORF">C1I92_30410</name>
</gene>
<dbReference type="PANTHER" id="PTHR11908:SF157">
    <property type="entry name" value="XANTHINE DEHYDROGENASE SUBUNIT D-RELATED"/>
    <property type="match status" value="1"/>
</dbReference>
<dbReference type="AlphaFoldDB" id="A0A2W2BVC8"/>
<dbReference type="InterPro" id="IPR000674">
    <property type="entry name" value="Ald_Oxase/Xan_DH_a/b"/>
</dbReference>
<dbReference type="Proteomes" id="UP000248764">
    <property type="component" value="Unassembled WGS sequence"/>
</dbReference>
<dbReference type="RefSeq" id="WP_111258385.1">
    <property type="nucleotide sequence ID" value="NZ_POTW01000128.1"/>
</dbReference>
<accession>A0A2W2BVC8</accession>
<dbReference type="SUPFAM" id="SSF56003">
    <property type="entry name" value="Molybdenum cofactor-binding domain"/>
    <property type="match status" value="1"/>
</dbReference>
<dbReference type="Pfam" id="PF02738">
    <property type="entry name" value="MoCoBD_1"/>
    <property type="match status" value="1"/>
</dbReference>
<feature type="domain" description="Aldehyde oxidase/xanthine dehydrogenase a/b hammerhead" evidence="1">
    <location>
        <begin position="20"/>
        <end position="127"/>
    </location>
</feature>
<dbReference type="GO" id="GO:0005506">
    <property type="term" value="F:iron ion binding"/>
    <property type="evidence" value="ECO:0007669"/>
    <property type="project" value="InterPro"/>
</dbReference>
<dbReference type="Gene3D" id="3.30.365.10">
    <property type="entry name" value="Aldehyde oxidase/xanthine dehydrogenase, molybdopterin binding domain"/>
    <property type="match status" value="4"/>
</dbReference>
<dbReference type="SUPFAM" id="SSF54665">
    <property type="entry name" value="CO dehydrogenase molybdoprotein N-domain-like"/>
    <property type="match status" value="1"/>
</dbReference>
<evidence type="ECO:0000313" key="2">
    <source>
        <dbReference type="EMBL" id="PZF79597.1"/>
    </source>
</evidence>
<name>A0A2W2BVC8_9ACTN</name>
<dbReference type="GO" id="GO:0016491">
    <property type="term" value="F:oxidoreductase activity"/>
    <property type="evidence" value="ECO:0007669"/>
    <property type="project" value="InterPro"/>
</dbReference>
<dbReference type="InterPro" id="IPR016208">
    <property type="entry name" value="Ald_Oxase/xanthine_DH-like"/>
</dbReference>